<dbReference type="GO" id="GO:0005524">
    <property type="term" value="F:ATP binding"/>
    <property type="evidence" value="ECO:0007669"/>
    <property type="project" value="UniProtKB-KW"/>
</dbReference>
<dbReference type="InterPro" id="IPR003960">
    <property type="entry name" value="ATPase_AAA_CS"/>
</dbReference>
<dbReference type="OrthoDB" id="1433856at2759"/>
<dbReference type="InterPro" id="IPR051701">
    <property type="entry name" value="Mito_OM_Translocase_MSP1"/>
</dbReference>
<sequence>MEAQRSIILKECREDPMNIAHIYYSKKPGRKRILVLATTNRPLDLDESIIRRFQKRIMVGTSYTENKKKILKTLLANEKVDKELDFRKLSTMVEGYIGSDLKADKIKSLERQDKN</sequence>
<evidence type="ECO:0000256" key="2">
    <source>
        <dbReference type="ARBA" id="ARBA00022840"/>
    </source>
</evidence>
<dbReference type="AlphaFoldDB" id="A0A371HUA8"/>
<keyword evidence="2" id="KW-0067">ATP-binding</keyword>
<keyword evidence="4" id="KW-1185">Reference proteome</keyword>
<proteinExistence type="predicted"/>
<dbReference type="Proteomes" id="UP000257109">
    <property type="component" value="Unassembled WGS sequence"/>
</dbReference>
<dbReference type="SUPFAM" id="SSF52540">
    <property type="entry name" value="P-loop containing nucleoside triphosphate hydrolases"/>
    <property type="match status" value="1"/>
</dbReference>
<evidence type="ECO:0000313" key="3">
    <source>
        <dbReference type="EMBL" id="RDY06370.1"/>
    </source>
</evidence>
<feature type="non-terminal residue" evidence="3">
    <location>
        <position position="1"/>
    </location>
</feature>
<dbReference type="STRING" id="157652.A0A371HUA8"/>
<dbReference type="PROSITE" id="PS00674">
    <property type="entry name" value="AAA"/>
    <property type="match status" value="1"/>
</dbReference>
<dbReference type="PANTHER" id="PTHR45644:SF85">
    <property type="entry name" value="P-LOOP CONTAINING NUCLEOSIDE TRIPHOSPHATE HYDROLASES SUPERFAMILY PROTEIN"/>
    <property type="match status" value="1"/>
</dbReference>
<dbReference type="PANTHER" id="PTHR45644">
    <property type="entry name" value="AAA ATPASE, PUTATIVE (AFU_ORTHOLOGUE AFUA_2G12920)-RELATED-RELATED"/>
    <property type="match status" value="1"/>
</dbReference>
<dbReference type="EMBL" id="QJKJ01001698">
    <property type="protein sequence ID" value="RDY06370.1"/>
    <property type="molecule type" value="Genomic_DNA"/>
</dbReference>
<dbReference type="GO" id="GO:0005741">
    <property type="term" value="C:mitochondrial outer membrane"/>
    <property type="evidence" value="ECO:0007669"/>
    <property type="project" value="TreeGrafter"/>
</dbReference>
<keyword evidence="1" id="KW-0547">Nucleotide-binding</keyword>
<dbReference type="GO" id="GO:0016887">
    <property type="term" value="F:ATP hydrolysis activity"/>
    <property type="evidence" value="ECO:0007669"/>
    <property type="project" value="InterPro"/>
</dbReference>
<comment type="caution">
    <text evidence="3">The sequence shown here is derived from an EMBL/GenBank/DDBJ whole genome shotgun (WGS) entry which is preliminary data.</text>
</comment>
<evidence type="ECO:0000313" key="4">
    <source>
        <dbReference type="Proteomes" id="UP000257109"/>
    </source>
</evidence>
<protein>
    <submittedName>
        <fullName evidence="3">Spastin</fullName>
    </submittedName>
</protein>
<dbReference type="Gene3D" id="3.40.50.300">
    <property type="entry name" value="P-loop containing nucleotide triphosphate hydrolases"/>
    <property type="match status" value="1"/>
</dbReference>
<dbReference type="InterPro" id="IPR027417">
    <property type="entry name" value="P-loop_NTPase"/>
</dbReference>
<evidence type="ECO:0000256" key="1">
    <source>
        <dbReference type="ARBA" id="ARBA00022741"/>
    </source>
</evidence>
<reference evidence="3" key="1">
    <citation type="submission" date="2018-05" db="EMBL/GenBank/DDBJ databases">
        <title>Draft genome of Mucuna pruriens seed.</title>
        <authorList>
            <person name="Nnadi N.E."/>
            <person name="Vos R."/>
            <person name="Hasami M.H."/>
            <person name="Devisetty U.K."/>
            <person name="Aguiy J.C."/>
        </authorList>
    </citation>
    <scope>NUCLEOTIDE SEQUENCE [LARGE SCALE GENOMIC DNA]</scope>
    <source>
        <strain evidence="3">JCA_2017</strain>
    </source>
</reference>
<name>A0A371HUA8_MUCPR</name>
<dbReference type="Gene3D" id="1.10.8.60">
    <property type="match status" value="1"/>
</dbReference>
<accession>A0A371HUA8</accession>
<organism evidence="3 4">
    <name type="scientific">Mucuna pruriens</name>
    <name type="common">Velvet bean</name>
    <name type="synonym">Dolichos pruriens</name>
    <dbReference type="NCBI Taxonomy" id="157652"/>
    <lineage>
        <taxon>Eukaryota</taxon>
        <taxon>Viridiplantae</taxon>
        <taxon>Streptophyta</taxon>
        <taxon>Embryophyta</taxon>
        <taxon>Tracheophyta</taxon>
        <taxon>Spermatophyta</taxon>
        <taxon>Magnoliopsida</taxon>
        <taxon>eudicotyledons</taxon>
        <taxon>Gunneridae</taxon>
        <taxon>Pentapetalae</taxon>
        <taxon>rosids</taxon>
        <taxon>fabids</taxon>
        <taxon>Fabales</taxon>
        <taxon>Fabaceae</taxon>
        <taxon>Papilionoideae</taxon>
        <taxon>50 kb inversion clade</taxon>
        <taxon>NPAAA clade</taxon>
        <taxon>indigoferoid/millettioid clade</taxon>
        <taxon>Phaseoleae</taxon>
        <taxon>Mucuna</taxon>
    </lineage>
</organism>
<gene>
    <name evidence="3" type="primary">spast</name>
    <name evidence="3" type="ORF">CR513_09627</name>
</gene>